<gene>
    <name evidence="2" type="primary">STON2_1</name>
    <name evidence="2" type="ORF">Ciccas_007096</name>
</gene>
<protein>
    <submittedName>
        <fullName evidence="2">Stonin 2</fullName>
    </submittedName>
</protein>
<feature type="region of interest" description="Disordered" evidence="1">
    <location>
        <begin position="185"/>
        <end position="423"/>
    </location>
</feature>
<feature type="compositionally biased region" description="Pro residues" evidence="1">
    <location>
        <begin position="270"/>
        <end position="279"/>
    </location>
</feature>
<dbReference type="AlphaFoldDB" id="A0ABD2Q4Y7"/>
<organism evidence="2 3">
    <name type="scientific">Cichlidogyrus casuarinus</name>
    <dbReference type="NCBI Taxonomy" id="1844966"/>
    <lineage>
        <taxon>Eukaryota</taxon>
        <taxon>Metazoa</taxon>
        <taxon>Spiralia</taxon>
        <taxon>Lophotrochozoa</taxon>
        <taxon>Platyhelminthes</taxon>
        <taxon>Monogenea</taxon>
        <taxon>Monopisthocotylea</taxon>
        <taxon>Dactylogyridea</taxon>
        <taxon>Ancyrocephalidae</taxon>
        <taxon>Cichlidogyrus</taxon>
    </lineage>
</organism>
<proteinExistence type="predicted"/>
<feature type="compositionally biased region" description="Low complexity" evidence="1">
    <location>
        <begin position="314"/>
        <end position="327"/>
    </location>
</feature>
<comment type="caution">
    <text evidence="2">The sequence shown here is derived from an EMBL/GenBank/DDBJ whole genome shotgun (WGS) entry which is preliminary data.</text>
</comment>
<accession>A0ABD2Q4Y7</accession>
<dbReference type="EMBL" id="JBJKFK010001042">
    <property type="protein sequence ID" value="KAL3314287.1"/>
    <property type="molecule type" value="Genomic_DNA"/>
</dbReference>
<feature type="compositionally biased region" description="Polar residues" evidence="1">
    <location>
        <begin position="409"/>
        <end position="423"/>
    </location>
</feature>
<evidence type="ECO:0000313" key="3">
    <source>
        <dbReference type="Proteomes" id="UP001626550"/>
    </source>
</evidence>
<dbReference type="Proteomes" id="UP001626550">
    <property type="component" value="Unassembled WGS sequence"/>
</dbReference>
<reference evidence="2 3" key="1">
    <citation type="submission" date="2024-11" db="EMBL/GenBank/DDBJ databases">
        <title>Adaptive evolution of stress response genes in parasites aligns with host niche diversity.</title>
        <authorList>
            <person name="Hahn C."/>
            <person name="Resl P."/>
        </authorList>
    </citation>
    <scope>NUCLEOTIDE SEQUENCE [LARGE SCALE GENOMIC DNA]</scope>
    <source>
        <strain evidence="2">EGGRZ-B1_66</strain>
        <tissue evidence="2">Body</tissue>
    </source>
</reference>
<evidence type="ECO:0000256" key="1">
    <source>
        <dbReference type="SAM" id="MobiDB-lite"/>
    </source>
</evidence>
<name>A0ABD2Q4Y7_9PLAT</name>
<evidence type="ECO:0000313" key="2">
    <source>
        <dbReference type="EMBL" id="KAL3314287.1"/>
    </source>
</evidence>
<keyword evidence="3" id="KW-1185">Reference proteome</keyword>
<feature type="region of interest" description="Disordered" evidence="1">
    <location>
        <begin position="121"/>
        <end position="162"/>
    </location>
</feature>
<sequence length="423" mass="45962">MGESAVCKNELRATLANTAREAKSGTVLSYASVGRAEQSRAALTANERRDLIAWQSSWASILDLPSSSTNKILTHGSAAQSELCCFSGPLPSDPDPHFGLKSHFGKKKLLPNAKKGLQNILSGESKKERLKRKEREELERIINSGAPEPETESKPKGNDESWQFLQDLTARVTASVEDTVSKITVLSINSTVDDIGKGVGAAKKDSSDEENEKPQSEPGSDAPKEEQGWASFDPKAPPPAQAAPRLIRPTGPIPRGPRPHIRPQLRPRAPKPAPQPPSGPSIASKFLSGNPLKPSKPANAIRLESQGPRPRFPGPVNGQPQPVQPAQDGVANWASAEQQASENDWADFAGKEQNETSSWANFAEAEDQQQQETADHWANFGDKAEKEENQDDNDDEWAKFGQSEEPDNNWATTESSETFVANF</sequence>
<feature type="compositionally biased region" description="Basic residues" evidence="1">
    <location>
        <begin position="257"/>
        <end position="269"/>
    </location>
</feature>
<feature type="compositionally biased region" description="Basic and acidic residues" evidence="1">
    <location>
        <begin position="124"/>
        <end position="140"/>
    </location>
</feature>